<proteinExistence type="predicted"/>
<protein>
    <submittedName>
        <fullName evidence="1">Uncharacterized protein</fullName>
    </submittedName>
</protein>
<dbReference type="KEGG" id="fcy:FRACYDRAFT_249638"/>
<accession>A0A1E7ESA7</accession>
<keyword evidence="2" id="KW-1185">Reference proteome</keyword>
<organism evidence="1 2">
    <name type="scientific">Fragilariopsis cylindrus CCMP1102</name>
    <dbReference type="NCBI Taxonomy" id="635003"/>
    <lineage>
        <taxon>Eukaryota</taxon>
        <taxon>Sar</taxon>
        <taxon>Stramenopiles</taxon>
        <taxon>Ochrophyta</taxon>
        <taxon>Bacillariophyta</taxon>
        <taxon>Bacillariophyceae</taxon>
        <taxon>Bacillariophycidae</taxon>
        <taxon>Bacillariales</taxon>
        <taxon>Bacillariaceae</taxon>
        <taxon>Fragilariopsis</taxon>
    </lineage>
</organism>
<evidence type="ECO:0000313" key="2">
    <source>
        <dbReference type="Proteomes" id="UP000095751"/>
    </source>
</evidence>
<dbReference type="EMBL" id="KV784379">
    <property type="protein sequence ID" value="OEU08735.1"/>
    <property type="molecule type" value="Genomic_DNA"/>
</dbReference>
<gene>
    <name evidence="1" type="ORF">FRACYDRAFT_249638</name>
</gene>
<dbReference type="AlphaFoldDB" id="A0A1E7ESA7"/>
<evidence type="ECO:0000313" key="1">
    <source>
        <dbReference type="EMBL" id="OEU08735.1"/>
    </source>
</evidence>
<dbReference type="Proteomes" id="UP000095751">
    <property type="component" value="Unassembled WGS sequence"/>
</dbReference>
<reference evidence="1 2" key="1">
    <citation type="submission" date="2016-09" db="EMBL/GenBank/DDBJ databases">
        <title>Extensive genetic diversity and differential bi-allelic expression allows diatom success in the polar Southern Ocean.</title>
        <authorList>
            <consortium name="DOE Joint Genome Institute"/>
            <person name="Mock T."/>
            <person name="Otillar R.P."/>
            <person name="Strauss J."/>
            <person name="Dupont C."/>
            <person name="Frickenhaus S."/>
            <person name="Maumus F."/>
            <person name="Mcmullan M."/>
            <person name="Sanges R."/>
            <person name="Schmutz J."/>
            <person name="Toseland A."/>
            <person name="Valas R."/>
            <person name="Veluchamy A."/>
            <person name="Ward B.J."/>
            <person name="Allen A."/>
            <person name="Barry K."/>
            <person name="Falciatore A."/>
            <person name="Ferrante M."/>
            <person name="Fortunato A.E."/>
            <person name="Gloeckner G."/>
            <person name="Gruber A."/>
            <person name="Hipkin R."/>
            <person name="Janech M."/>
            <person name="Kroth P."/>
            <person name="Leese F."/>
            <person name="Lindquist E."/>
            <person name="Lyon B.R."/>
            <person name="Martin J."/>
            <person name="Mayer C."/>
            <person name="Parker M."/>
            <person name="Quesneville H."/>
            <person name="Raymond J."/>
            <person name="Uhlig C."/>
            <person name="Valentin K.U."/>
            <person name="Worden A.Z."/>
            <person name="Armbrust E.V."/>
            <person name="Bowler C."/>
            <person name="Green B."/>
            <person name="Moulton V."/>
            <person name="Van Oosterhout C."/>
            <person name="Grigoriev I."/>
        </authorList>
    </citation>
    <scope>NUCLEOTIDE SEQUENCE [LARGE SCALE GENOMIC DNA]</scope>
    <source>
        <strain evidence="1 2">CCMP1102</strain>
    </source>
</reference>
<dbReference type="InParanoid" id="A0A1E7ESA7"/>
<sequence length="247" mass="27806">MSLPIAQAKFPGYGGYLLVNDDAMVKFWELESDLWFGDRPWGTFPLLKYSQQSCRTVHGQSNVVRSNFDAALDAMNELCRNETGIVMDMDNTSVKEFCGKRSESVLSPYVTAGGKADVLYVPGNKIGAMMSRAMTLFGEHDVFMEIAYPMIMNTVVPREAVLEMPLCDGSLNLLKDEYDANAVQFKPYFQSEREEGKDLDCPVIHPIKFGMDMSITYWKETINDSGCSWCICEGLGNNETFWELAKN</sequence>
<dbReference type="OrthoDB" id="5945766at2759"/>
<name>A0A1E7ESA7_9STRA</name>